<gene>
    <name evidence="1" type="ORF">GCM10008908_24060</name>
</gene>
<accession>A0ABN1KRP9</accession>
<evidence type="ECO:0008006" key="3">
    <source>
        <dbReference type="Google" id="ProtNLM"/>
    </source>
</evidence>
<organism evidence="1 2">
    <name type="scientific">Clostridium subterminale</name>
    <dbReference type="NCBI Taxonomy" id="1550"/>
    <lineage>
        <taxon>Bacteria</taxon>
        <taxon>Bacillati</taxon>
        <taxon>Bacillota</taxon>
        <taxon>Clostridia</taxon>
        <taxon>Eubacteriales</taxon>
        <taxon>Clostridiaceae</taxon>
        <taxon>Clostridium</taxon>
    </lineage>
</organism>
<name>A0ABN1KRP9_CLOSU</name>
<evidence type="ECO:0000313" key="1">
    <source>
        <dbReference type="EMBL" id="GAA0774354.1"/>
    </source>
</evidence>
<evidence type="ECO:0000313" key="2">
    <source>
        <dbReference type="Proteomes" id="UP001501047"/>
    </source>
</evidence>
<sequence length="82" mass="9543">MRICLHGSMKVFTRFFDNDFSEGKINYVKSFPMDDNVYAIYNNKNELVGYCAFYLNDKVSFSIQMRPSLTSKGIGKEFLEAF</sequence>
<dbReference type="EMBL" id="BAAACI010000006">
    <property type="protein sequence ID" value="GAA0774354.1"/>
    <property type="molecule type" value="Genomic_DNA"/>
</dbReference>
<protein>
    <recommendedName>
        <fullName evidence="3">N-acetyltransferase domain-containing protein</fullName>
    </recommendedName>
</protein>
<reference evidence="1 2" key="1">
    <citation type="journal article" date="2019" name="Int. J. Syst. Evol. Microbiol.">
        <title>The Global Catalogue of Microorganisms (GCM) 10K type strain sequencing project: providing services to taxonomists for standard genome sequencing and annotation.</title>
        <authorList>
            <consortium name="The Broad Institute Genomics Platform"/>
            <consortium name="The Broad Institute Genome Sequencing Center for Infectious Disease"/>
            <person name="Wu L."/>
            <person name="Ma J."/>
        </authorList>
    </citation>
    <scope>NUCLEOTIDE SEQUENCE [LARGE SCALE GENOMIC DNA]</scope>
    <source>
        <strain evidence="1 2">JCM 1417</strain>
    </source>
</reference>
<keyword evidence="2" id="KW-1185">Reference proteome</keyword>
<comment type="caution">
    <text evidence="1">The sequence shown here is derived from an EMBL/GenBank/DDBJ whole genome shotgun (WGS) entry which is preliminary data.</text>
</comment>
<dbReference type="Proteomes" id="UP001501047">
    <property type="component" value="Unassembled WGS sequence"/>
</dbReference>
<proteinExistence type="predicted"/>